<gene>
    <name evidence="1" type="ORF">BELL_1705g00010</name>
</gene>
<dbReference type="Proteomes" id="UP000297229">
    <property type="component" value="Unassembled WGS sequence"/>
</dbReference>
<evidence type="ECO:0000313" key="1">
    <source>
        <dbReference type="EMBL" id="TGO51766.1"/>
    </source>
</evidence>
<organism evidence="1 2">
    <name type="scientific">Botrytis elliptica</name>
    <dbReference type="NCBI Taxonomy" id="278938"/>
    <lineage>
        <taxon>Eukaryota</taxon>
        <taxon>Fungi</taxon>
        <taxon>Dikarya</taxon>
        <taxon>Ascomycota</taxon>
        <taxon>Pezizomycotina</taxon>
        <taxon>Leotiomycetes</taxon>
        <taxon>Helotiales</taxon>
        <taxon>Sclerotiniaceae</taxon>
        <taxon>Botrytis</taxon>
    </lineage>
</organism>
<name>A0A4Z1HRT0_9HELO</name>
<sequence length="84" mass="9196">MVIYEVKAKNQTLTKAEKRELLVVFDDLKAVLDDRPIIAEAMDILIADSEIIASTLTFGILQITSHIRLISAGSGLKDDIAQAL</sequence>
<proteinExistence type="predicted"/>
<dbReference type="EMBL" id="PQXM01001703">
    <property type="protein sequence ID" value="TGO51766.1"/>
    <property type="molecule type" value="Genomic_DNA"/>
</dbReference>
<comment type="caution">
    <text evidence="1">The sequence shown here is derived from an EMBL/GenBank/DDBJ whole genome shotgun (WGS) entry which is preliminary data.</text>
</comment>
<accession>A0A4Z1HRT0</accession>
<reference evidence="1 2" key="1">
    <citation type="submission" date="2017-12" db="EMBL/GenBank/DDBJ databases">
        <title>Comparative genomics of Botrytis spp.</title>
        <authorList>
            <person name="Valero-Jimenez C.A."/>
            <person name="Tapia P."/>
            <person name="Veloso J."/>
            <person name="Silva-Moreno E."/>
            <person name="Staats M."/>
            <person name="Valdes J.H."/>
            <person name="Van Kan J.A.L."/>
        </authorList>
    </citation>
    <scope>NUCLEOTIDE SEQUENCE [LARGE SCALE GENOMIC DNA]</scope>
    <source>
        <strain evidence="1 2">Be9601</strain>
    </source>
</reference>
<protein>
    <submittedName>
        <fullName evidence="1">Uncharacterized protein</fullName>
    </submittedName>
</protein>
<dbReference type="AlphaFoldDB" id="A0A4Z1HRT0"/>
<evidence type="ECO:0000313" key="2">
    <source>
        <dbReference type="Proteomes" id="UP000297229"/>
    </source>
</evidence>
<keyword evidence="2" id="KW-1185">Reference proteome</keyword>